<dbReference type="PROSITE" id="PS51257">
    <property type="entry name" value="PROKAR_LIPOPROTEIN"/>
    <property type="match status" value="1"/>
</dbReference>
<dbReference type="HOGENOM" id="CLU_1609644_0_0_0"/>
<proteinExistence type="predicted"/>
<sequence>MKKILFIILILLAAGCINKSPQSEKAFISYMNILQEKGEFLQFLGHKGNDGKITEFAPYFVDSAKKIEFQIIETKEDKDRSVITILIKSPDLGYYDSLPNDPEIDFEKRVNSKIALMKEALKQKDLKFQEKTISVYMILSKDKQWVLDSIDKNEEFIDIINHKIF</sequence>
<evidence type="ECO:0000313" key="2">
    <source>
        <dbReference type="Proteomes" id="UP000000845"/>
    </source>
</evidence>
<dbReference type="AlphaFoldDB" id="D1AR84"/>
<keyword evidence="2" id="KW-1185">Reference proteome</keyword>
<dbReference type="Proteomes" id="UP000000845">
    <property type="component" value="Chromosome"/>
</dbReference>
<reference evidence="2" key="1">
    <citation type="submission" date="2009-09" db="EMBL/GenBank/DDBJ databases">
        <title>The complete chromosome of Sebaldella termitidis ATCC 33386.</title>
        <authorList>
            <consortium name="US DOE Joint Genome Institute (JGI-PGF)"/>
            <person name="Lucas S."/>
            <person name="Copeland A."/>
            <person name="Lapidus A."/>
            <person name="Glavina del Rio T."/>
            <person name="Dalin E."/>
            <person name="Tice H."/>
            <person name="Bruce D."/>
            <person name="Goodwin L."/>
            <person name="Pitluck S."/>
            <person name="Kyrpides N."/>
            <person name="Mavromatis K."/>
            <person name="Ivanova N."/>
            <person name="Mikhailova N."/>
            <person name="Sims D."/>
            <person name="Meincke L."/>
            <person name="Brettin T."/>
            <person name="Detter J.C."/>
            <person name="Han C."/>
            <person name="Larimer F."/>
            <person name="Land M."/>
            <person name="Hauser L."/>
            <person name="Markowitz V."/>
            <person name="Cheng J.F."/>
            <person name="Hugenholtz P."/>
            <person name="Woyke T."/>
            <person name="Wu D."/>
            <person name="Eisen J.A."/>
        </authorList>
    </citation>
    <scope>NUCLEOTIDE SEQUENCE [LARGE SCALE GENOMIC DNA]</scope>
    <source>
        <strain evidence="2">ATCC 33386 / NCTC 11300</strain>
    </source>
</reference>
<accession>D1AR84</accession>
<protein>
    <recommendedName>
        <fullName evidence="3">Lipoprotein</fullName>
    </recommendedName>
</protein>
<dbReference type="KEGG" id="str:Sterm_0904"/>
<dbReference type="RefSeq" id="WP_012860368.1">
    <property type="nucleotide sequence ID" value="NC_013517.1"/>
</dbReference>
<dbReference type="EMBL" id="CP001739">
    <property type="protein sequence ID" value="ACZ07772.1"/>
    <property type="molecule type" value="Genomic_DNA"/>
</dbReference>
<evidence type="ECO:0000313" key="1">
    <source>
        <dbReference type="EMBL" id="ACZ07772.1"/>
    </source>
</evidence>
<evidence type="ECO:0008006" key="3">
    <source>
        <dbReference type="Google" id="ProtNLM"/>
    </source>
</evidence>
<name>D1AR84_SEBTE</name>
<gene>
    <name evidence="1" type="ordered locus">Sterm_0904</name>
</gene>
<reference evidence="1 2" key="2">
    <citation type="journal article" date="2010" name="Stand. Genomic Sci.">
        <title>Complete genome sequence of Sebaldella termitidis type strain (NCTC 11300).</title>
        <authorList>
            <person name="Harmon-Smith M."/>
            <person name="Celia L."/>
            <person name="Chertkov O."/>
            <person name="Lapidus A."/>
            <person name="Copeland A."/>
            <person name="Glavina Del Rio T."/>
            <person name="Nolan M."/>
            <person name="Lucas S."/>
            <person name="Tice H."/>
            <person name="Cheng J.F."/>
            <person name="Han C."/>
            <person name="Detter J.C."/>
            <person name="Bruce D."/>
            <person name="Goodwin L."/>
            <person name="Pitluck S."/>
            <person name="Pati A."/>
            <person name="Liolios K."/>
            <person name="Ivanova N."/>
            <person name="Mavromatis K."/>
            <person name="Mikhailova N."/>
            <person name="Chen A."/>
            <person name="Palaniappan K."/>
            <person name="Land M."/>
            <person name="Hauser L."/>
            <person name="Chang Y.J."/>
            <person name="Jeffries C.D."/>
            <person name="Brettin T."/>
            <person name="Goker M."/>
            <person name="Beck B."/>
            <person name="Bristow J."/>
            <person name="Eisen J.A."/>
            <person name="Markowitz V."/>
            <person name="Hugenholtz P."/>
            <person name="Kyrpides N.C."/>
            <person name="Klenk H.P."/>
            <person name="Chen F."/>
        </authorList>
    </citation>
    <scope>NUCLEOTIDE SEQUENCE [LARGE SCALE GENOMIC DNA]</scope>
    <source>
        <strain evidence="2">ATCC 33386 / NCTC 11300</strain>
    </source>
</reference>
<organism evidence="1 2">
    <name type="scientific">Sebaldella termitidis (strain ATCC 33386 / NCTC 11300)</name>
    <dbReference type="NCBI Taxonomy" id="526218"/>
    <lineage>
        <taxon>Bacteria</taxon>
        <taxon>Fusobacteriati</taxon>
        <taxon>Fusobacteriota</taxon>
        <taxon>Fusobacteriia</taxon>
        <taxon>Fusobacteriales</taxon>
        <taxon>Leptotrichiaceae</taxon>
        <taxon>Sebaldella</taxon>
    </lineage>
</organism>